<keyword evidence="3" id="KW-1185">Reference proteome</keyword>
<keyword evidence="1" id="KW-1133">Transmembrane helix</keyword>
<keyword evidence="1" id="KW-0472">Membrane</keyword>
<evidence type="ECO:0000313" key="2">
    <source>
        <dbReference type="EMBL" id="MDG0808079.1"/>
    </source>
</evidence>
<dbReference type="AlphaFoldDB" id="A0A9X4QRB8"/>
<name>A0A9X4QRB8_9BACL</name>
<dbReference type="EMBL" id="JAPDIA010000001">
    <property type="protein sequence ID" value="MDG0808079.1"/>
    <property type="molecule type" value="Genomic_DNA"/>
</dbReference>
<reference evidence="2" key="1">
    <citation type="submission" date="2022-10" db="EMBL/GenBank/DDBJ databases">
        <title>Comparative genomic analysis of Cohnella hashimotonis sp. nov., isolated from the International Space Station.</title>
        <authorList>
            <person name="Simpson A."/>
            <person name="Venkateswaran K."/>
        </authorList>
    </citation>
    <scope>NUCLEOTIDE SEQUENCE</scope>
    <source>
        <strain evidence="2">DSM 28161</strain>
    </source>
</reference>
<accession>A0A9X4QRB8</accession>
<comment type="caution">
    <text evidence="2">The sequence shown here is derived from an EMBL/GenBank/DDBJ whole genome shotgun (WGS) entry which is preliminary data.</text>
</comment>
<evidence type="ECO:0000313" key="3">
    <source>
        <dbReference type="Proteomes" id="UP001153404"/>
    </source>
</evidence>
<evidence type="ECO:0008006" key="4">
    <source>
        <dbReference type="Google" id="ProtNLM"/>
    </source>
</evidence>
<gene>
    <name evidence="2" type="ORF">OMP40_00635</name>
</gene>
<organism evidence="2 3">
    <name type="scientific">Cohnella rhizosphaerae</name>
    <dbReference type="NCBI Taxonomy" id="1457232"/>
    <lineage>
        <taxon>Bacteria</taxon>
        <taxon>Bacillati</taxon>
        <taxon>Bacillota</taxon>
        <taxon>Bacilli</taxon>
        <taxon>Bacillales</taxon>
        <taxon>Paenibacillaceae</taxon>
        <taxon>Cohnella</taxon>
    </lineage>
</organism>
<evidence type="ECO:0000256" key="1">
    <source>
        <dbReference type="SAM" id="Phobius"/>
    </source>
</evidence>
<sequence length="137" mass="15739">MIILQISSISFVAFGASLLFYVSHKDPIIYIISSLSLLLSIVGPIVLFKKLKGIPEVIINSEGIYSENHKIKITWSEIETFSFESYKWTENLVLKVNNYDQIIAQSRGIKKYINMLNKIIKPNHFVIEIGHLQIKKE</sequence>
<dbReference type="NCBIfam" id="NF041635">
    <property type="entry name" value="STM3941_fam"/>
    <property type="match status" value="1"/>
</dbReference>
<protein>
    <recommendedName>
        <fullName evidence="4">PH domain-containing protein</fullName>
    </recommendedName>
</protein>
<dbReference type="Proteomes" id="UP001153404">
    <property type="component" value="Unassembled WGS sequence"/>
</dbReference>
<dbReference type="InterPro" id="IPR048136">
    <property type="entry name" value="STM3941-like"/>
</dbReference>
<proteinExistence type="predicted"/>
<dbReference type="RefSeq" id="WP_277528309.1">
    <property type="nucleotide sequence ID" value="NZ_JAPDIA010000001.1"/>
</dbReference>
<keyword evidence="1" id="KW-0812">Transmembrane</keyword>
<feature type="transmembrane region" description="Helical" evidence="1">
    <location>
        <begin position="28"/>
        <end position="48"/>
    </location>
</feature>